<dbReference type="Gramene" id="evm.model.ctgX5.4">
    <property type="protein sequence ID" value="cds.evm.model.ctgX5.4"/>
    <property type="gene ID" value="evm.TU.ctgX5.4"/>
</dbReference>
<evidence type="ECO:0000313" key="3">
    <source>
        <dbReference type="Proteomes" id="UP000596661"/>
    </source>
</evidence>
<sequence length="58" mass="6081">LVWFGCRGGLRSRIRKTGFVSKSLSRCRSKSGVLIGVTGSGPVQGPSPHLGASRDPTL</sequence>
<keyword evidence="3" id="KW-1185">Reference proteome</keyword>
<protein>
    <submittedName>
        <fullName evidence="2">Uncharacterized protein</fullName>
    </submittedName>
</protein>
<proteinExistence type="predicted"/>
<feature type="region of interest" description="Disordered" evidence="1">
    <location>
        <begin position="38"/>
        <end position="58"/>
    </location>
</feature>
<evidence type="ECO:0000313" key="2">
    <source>
        <dbReference type="EnsemblPlants" id="cds.evm.model.ctgX5.4"/>
    </source>
</evidence>
<name>A0A803QSH3_CANSA</name>
<organism evidence="2 3">
    <name type="scientific">Cannabis sativa</name>
    <name type="common">Hemp</name>
    <name type="synonym">Marijuana</name>
    <dbReference type="NCBI Taxonomy" id="3483"/>
    <lineage>
        <taxon>Eukaryota</taxon>
        <taxon>Viridiplantae</taxon>
        <taxon>Streptophyta</taxon>
        <taxon>Embryophyta</taxon>
        <taxon>Tracheophyta</taxon>
        <taxon>Spermatophyta</taxon>
        <taxon>Magnoliopsida</taxon>
        <taxon>eudicotyledons</taxon>
        <taxon>Gunneridae</taxon>
        <taxon>Pentapetalae</taxon>
        <taxon>rosids</taxon>
        <taxon>fabids</taxon>
        <taxon>Rosales</taxon>
        <taxon>Cannabaceae</taxon>
        <taxon>Cannabis</taxon>
    </lineage>
</organism>
<accession>A0A803QSH3</accession>
<dbReference type="AlphaFoldDB" id="A0A803QSH3"/>
<evidence type="ECO:0000256" key="1">
    <source>
        <dbReference type="SAM" id="MobiDB-lite"/>
    </source>
</evidence>
<dbReference type="EnsemblPlants" id="evm.model.ctgX5.4">
    <property type="protein sequence ID" value="cds.evm.model.ctgX5.4"/>
    <property type="gene ID" value="evm.TU.ctgX5.4"/>
</dbReference>
<reference evidence="2" key="1">
    <citation type="submission" date="2021-03" db="UniProtKB">
        <authorList>
            <consortium name="EnsemblPlants"/>
        </authorList>
    </citation>
    <scope>IDENTIFICATION</scope>
</reference>
<dbReference type="Proteomes" id="UP000596661">
    <property type="component" value="Unassembled WGS sequence"/>
</dbReference>